<dbReference type="AlphaFoldDB" id="A0AAV4NLF0"/>
<proteinExistence type="predicted"/>
<evidence type="ECO:0000313" key="2">
    <source>
        <dbReference type="Proteomes" id="UP001054945"/>
    </source>
</evidence>
<comment type="caution">
    <text evidence="1">The sequence shown here is derived from an EMBL/GenBank/DDBJ whole genome shotgun (WGS) entry which is preliminary data.</text>
</comment>
<gene>
    <name evidence="1" type="ORF">CEXT_561891</name>
</gene>
<dbReference type="Proteomes" id="UP001054945">
    <property type="component" value="Unassembled WGS sequence"/>
</dbReference>
<sequence>MPVQRKCALREALRLGEMVSMWTEPTILHTHCGYIRISSLAMPRGCPKKDTTSSVINDLNNQPHFVAVGDSMGSWAPHLEM</sequence>
<organism evidence="1 2">
    <name type="scientific">Caerostris extrusa</name>
    <name type="common">Bark spider</name>
    <name type="synonym">Caerostris bankana</name>
    <dbReference type="NCBI Taxonomy" id="172846"/>
    <lineage>
        <taxon>Eukaryota</taxon>
        <taxon>Metazoa</taxon>
        <taxon>Ecdysozoa</taxon>
        <taxon>Arthropoda</taxon>
        <taxon>Chelicerata</taxon>
        <taxon>Arachnida</taxon>
        <taxon>Araneae</taxon>
        <taxon>Araneomorphae</taxon>
        <taxon>Entelegynae</taxon>
        <taxon>Araneoidea</taxon>
        <taxon>Araneidae</taxon>
        <taxon>Caerostris</taxon>
    </lineage>
</organism>
<accession>A0AAV4NLF0</accession>
<dbReference type="EMBL" id="BPLR01003489">
    <property type="protein sequence ID" value="GIX85204.1"/>
    <property type="molecule type" value="Genomic_DNA"/>
</dbReference>
<name>A0AAV4NLF0_CAEEX</name>
<reference evidence="1 2" key="1">
    <citation type="submission" date="2021-06" db="EMBL/GenBank/DDBJ databases">
        <title>Caerostris extrusa draft genome.</title>
        <authorList>
            <person name="Kono N."/>
            <person name="Arakawa K."/>
        </authorList>
    </citation>
    <scope>NUCLEOTIDE SEQUENCE [LARGE SCALE GENOMIC DNA]</scope>
</reference>
<protein>
    <submittedName>
        <fullName evidence="1">Uncharacterized protein</fullName>
    </submittedName>
</protein>
<keyword evidence="2" id="KW-1185">Reference proteome</keyword>
<evidence type="ECO:0000313" key="1">
    <source>
        <dbReference type="EMBL" id="GIX85204.1"/>
    </source>
</evidence>